<sequence>MRLICSHVGRALEEKELSTLPRAGVPDLGVVFTRLAALTESDIELNFGRRCHRMNHHRHRRRRRRVSYSQTCRGPWAPSAPNSRQICHSKGVDQSAPCYGDYQTSRSKTRAAYYLNRVHFDAPMSPLELEIYHQMRNMIEIDLAFYECIFTVDADTVCTLVGVRE</sequence>
<reference evidence="2" key="1">
    <citation type="submission" date="2021-03" db="EMBL/GenBank/DDBJ databases">
        <title>Evolutionary innovations through gain and loss of genes in the ectomycorrhizal Boletales.</title>
        <authorList>
            <person name="Wu G."/>
            <person name="Miyauchi S."/>
            <person name="Morin E."/>
            <person name="Yang Z.-L."/>
            <person name="Xu J."/>
            <person name="Martin F.M."/>
        </authorList>
    </citation>
    <scope>NUCLEOTIDE SEQUENCE</scope>
    <source>
        <strain evidence="2">BR01</strain>
    </source>
</reference>
<evidence type="ECO:0000313" key="1">
    <source>
        <dbReference type="EMBL" id="KAG6370157.1"/>
    </source>
</evidence>
<gene>
    <name evidence="1" type="ORF">JVT61DRAFT_12304</name>
    <name evidence="2" type="ORF">JVT61DRAFT_12370</name>
</gene>
<dbReference type="EMBL" id="JAGFBS010000055">
    <property type="protein sequence ID" value="KAG6370219.1"/>
    <property type="molecule type" value="Genomic_DNA"/>
</dbReference>
<protein>
    <submittedName>
        <fullName evidence="2">Uncharacterized protein</fullName>
    </submittedName>
</protein>
<accession>A0A8I2YDW2</accession>
<dbReference type="Pfam" id="PF03142">
    <property type="entry name" value="Chitin_synth_2"/>
    <property type="match status" value="1"/>
</dbReference>
<dbReference type="OrthoDB" id="2678905at2759"/>
<proteinExistence type="predicted"/>
<organism evidence="2 3">
    <name type="scientific">Boletus reticuloceps</name>
    <dbReference type="NCBI Taxonomy" id="495285"/>
    <lineage>
        <taxon>Eukaryota</taxon>
        <taxon>Fungi</taxon>
        <taxon>Dikarya</taxon>
        <taxon>Basidiomycota</taxon>
        <taxon>Agaricomycotina</taxon>
        <taxon>Agaricomycetes</taxon>
        <taxon>Agaricomycetidae</taxon>
        <taxon>Boletales</taxon>
        <taxon>Boletineae</taxon>
        <taxon>Boletaceae</taxon>
        <taxon>Boletoideae</taxon>
        <taxon>Boletus</taxon>
    </lineage>
</organism>
<dbReference type="AlphaFoldDB" id="A0A8I2YDW2"/>
<evidence type="ECO:0000313" key="3">
    <source>
        <dbReference type="Proteomes" id="UP000683000"/>
    </source>
</evidence>
<dbReference type="EMBL" id="JAGFBS010000055">
    <property type="protein sequence ID" value="KAG6370157.1"/>
    <property type="molecule type" value="Genomic_DNA"/>
</dbReference>
<keyword evidence="3" id="KW-1185">Reference proteome</keyword>
<dbReference type="Proteomes" id="UP000683000">
    <property type="component" value="Unassembled WGS sequence"/>
</dbReference>
<comment type="caution">
    <text evidence="2">The sequence shown here is derived from an EMBL/GenBank/DDBJ whole genome shotgun (WGS) entry which is preliminary data.</text>
</comment>
<name>A0A8I2YDW2_9AGAM</name>
<evidence type="ECO:0000313" key="2">
    <source>
        <dbReference type="EMBL" id="KAG6370219.1"/>
    </source>
</evidence>